<evidence type="ECO:0000256" key="2">
    <source>
        <dbReference type="ARBA" id="ARBA00022692"/>
    </source>
</evidence>
<dbReference type="InterPro" id="IPR051784">
    <property type="entry name" value="Nod_factor_ABC_transporter"/>
</dbReference>
<dbReference type="PIRSF" id="PIRSF006648">
    <property type="entry name" value="DrrB"/>
    <property type="match status" value="1"/>
</dbReference>
<comment type="similarity">
    <text evidence="6">Belongs to the ABC-2 integral membrane protein family.</text>
</comment>
<dbReference type="PANTHER" id="PTHR43229:SF2">
    <property type="entry name" value="NODULATION PROTEIN J"/>
    <property type="match status" value="1"/>
</dbReference>
<evidence type="ECO:0000256" key="5">
    <source>
        <dbReference type="ARBA" id="ARBA00023251"/>
    </source>
</evidence>
<keyword evidence="6" id="KW-0813">Transport</keyword>
<dbReference type="InterPro" id="IPR013525">
    <property type="entry name" value="ABC2_TM"/>
</dbReference>
<sequence length="270" mass="29023">MTTIALDAPPEVTRHIGPARTMRHGLALAWRGILKIRKNPEQLADVTLMPIIFLLLFAYVFGGAIGGSIESYLPQLVPGLAVMTVMMASMTVGMNLNTDVSKGVFDRFRSMPIARPAPLIGAVLADLVRYLICMTILLVVATIMGFRFGTGFVPVVAGVGLAMLFGLCFCWVAVWLGMLIRSPGAMQGLLGMLSLPLTFGSNVFASSDTMPSWLKAWVDISPVTQVADTLRGLFVGGPVAGPLLGSFAWMAGILVVFFPLAMRAYRKRLS</sequence>
<dbReference type="GO" id="GO:0140359">
    <property type="term" value="F:ABC-type transporter activity"/>
    <property type="evidence" value="ECO:0007669"/>
    <property type="project" value="InterPro"/>
</dbReference>
<evidence type="ECO:0000256" key="4">
    <source>
        <dbReference type="ARBA" id="ARBA00023136"/>
    </source>
</evidence>
<feature type="transmembrane region" description="Helical" evidence="6">
    <location>
        <begin position="188"/>
        <end position="205"/>
    </location>
</feature>
<dbReference type="RefSeq" id="WP_130344134.1">
    <property type="nucleotide sequence ID" value="NZ_SGWQ01000003.1"/>
</dbReference>
<evidence type="ECO:0000256" key="3">
    <source>
        <dbReference type="ARBA" id="ARBA00022989"/>
    </source>
</evidence>
<comment type="subcellular location">
    <subcellularLocation>
        <location evidence="6">Cell membrane</location>
        <topology evidence="6">Multi-pass membrane protein</topology>
    </subcellularLocation>
    <subcellularLocation>
        <location evidence="1">Membrane</location>
        <topology evidence="1">Multi-pass membrane protein</topology>
    </subcellularLocation>
</comment>
<protein>
    <recommendedName>
        <fullName evidence="6">Transport permease protein</fullName>
    </recommendedName>
</protein>
<proteinExistence type="inferred from homology"/>
<reference evidence="8 9" key="1">
    <citation type="submission" date="2019-02" db="EMBL/GenBank/DDBJ databases">
        <title>Genomic Encyclopedia of Type Strains, Phase IV (KMG-IV): sequencing the most valuable type-strain genomes for metagenomic binning, comparative biology and taxonomic classification.</title>
        <authorList>
            <person name="Goeker M."/>
        </authorList>
    </citation>
    <scope>NUCLEOTIDE SEQUENCE [LARGE SCALE GENOMIC DNA]</scope>
    <source>
        <strain evidence="8 9">DSM 101727</strain>
    </source>
</reference>
<keyword evidence="4 6" id="KW-0472">Membrane</keyword>
<dbReference type="OrthoDB" id="8988363at2"/>
<evidence type="ECO:0000256" key="1">
    <source>
        <dbReference type="ARBA" id="ARBA00004141"/>
    </source>
</evidence>
<feature type="transmembrane region" description="Helical" evidence="6">
    <location>
        <begin position="117"/>
        <end position="146"/>
    </location>
</feature>
<dbReference type="Proteomes" id="UP000294257">
    <property type="component" value="Unassembled WGS sequence"/>
</dbReference>
<keyword evidence="9" id="KW-1185">Reference proteome</keyword>
<feature type="transmembrane region" description="Helical" evidence="6">
    <location>
        <begin position="152"/>
        <end position="176"/>
    </location>
</feature>
<dbReference type="PROSITE" id="PS51012">
    <property type="entry name" value="ABC_TM2"/>
    <property type="match status" value="1"/>
</dbReference>
<name>A0A4Q7KWN1_9PSEU</name>
<keyword evidence="5" id="KW-0046">Antibiotic resistance</keyword>
<dbReference type="InterPro" id="IPR000412">
    <property type="entry name" value="ABC_2_transport"/>
</dbReference>
<dbReference type="GO" id="GO:0046677">
    <property type="term" value="P:response to antibiotic"/>
    <property type="evidence" value="ECO:0007669"/>
    <property type="project" value="UniProtKB-KW"/>
</dbReference>
<feature type="transmembrane region" description="Helical" evidence="6">
    <location>
        <begin position="239"/>
        <end position="261"/>
    </location>
</feature>
<dbReference type="GO" id="GO:0043190">
    <property type="term" value="C:ATP-binding cassette (ABC) transporter complex"/>
    <property type="evidence" value="ECO:0007669"/>
    <property type="project" value="InterPro"/>
</dbReference>
<evidence type="ECO:0000313" key="8">
    <source>
        <dbReference type="EMBL" id="RZS41184.1"/>
    </source>
</evidence>
<dbReference type="InterPro" id="IPR047817">
    <property type="entry name" value="ABC2_TM_bact-type"/>
</dbReference>
<dbReference type="PANTHER" id="PTHR43229">
    <property type="entry name" value="NODULATION PROTEIN J"/>
    <property type="match status" value="1"/>
</dbReference>
<organism evidence="8 9">
    <name type="scientific">Herbihabitans rhizosphaerae</name>
    <dbReference type="NCBI Taxonomy" id="1872711"/>
    <lineage>
        <taxon>Bacteria</taxon>
        <taxon>Bacillati</taxon>
        <taxon>Actinomycetota</taxon>
        <taxon>Actinomycetes</taxon>
        <taxon>Pseudonocardiales</taxon>
        <taxon>Pseudonocardiaceae</taxon>
        <taxon>Herbihabitans</taxon>
    </lineage>
</organism>
<feature type="domain" description="ABC transmembrane type-2" evidence="7">
    <location>
        <begin position="41"/>
        <end position="268"/>
    </location>
</feature>
<dbReference type="Pfam" id="PF01061">
    <property type="entry name" value="ABC2_membrane"/>
    <property type="match status" value="1"/>
</dbReference>
<feature type="transmembrane region" description="Helical" evidence="6">
    <location>
        <begin position="77"/>
        <end position="96"/>
    </location>
</feature>
<dbReference type="AlphaFoldDB" id="A0A4Q7KWN1"/>
<keyword evidence="2 6" id="KW-0812">Transmembrane</keyword>
<evidence type="ECO:0000313" key="9">
    <source>
        <dbReference type="Proteomes" id="UP000294257"/>
    </source>
</evidence>
<comment type="caution">
    <text evidence="8">The sequence shown here is derived from an EMBL/GenBank/DDBJ whole genome shotgun (WGS) entry which is preliminary data.</text>
</comment>
<keyword evidence="6" id="KW-1003">Cell membrane</keyword>
<accession>A0A4Q7KWN1</accession>
<evidence type="ECO:0000256" key="6">
    <source>
        <dbReference type="RuleBase" id="RU361157"/>
    </source>
</evidence>
<feature type="transmembrane region" description="Helical" evidence="6">
    <location>
        <begin position="43"/>
        <end position="65"/>
    </location>
</feature>
<evidence type="ECO:0000259" key="7">
    <source>
        <dbReference type="PROSITE" id="PS51012"/>
    </source>
</evidence>
<dbReference type="EMBL" id="SGWQ01000003">
    <property type="protein sequence ID" value="RZS41184.1"/>
    <property type="molecule type" value="Genomic_DNA"/>
</dbReference>
<gene>
    <name evidence="8" type="ORF">EV193_103504</name>
</gene>
<keyword evidence="3 6" id="KW-1133">Transmembrane helix</keyword>